<dbReference type="Proteomes" id="UP000620104">
    <property type="component" value="Unassembled WGS sequence"/>
</dbReference>
<keyword evidence="2" id="KW-1185">Reference proteome</keyword>
<comment type="caution">
    <text evidence="1">The sequence shown here is derived from an EMBL/GenBank/DDBJ whole genome shotgun (WGS) entry which is preliminary data.</text>
</comment>
<reference evidence="1" key="1">
    <citation type="submission" date="2020-07" db="EMBL/GenBank/DDBJ databases">
        <title>Draft Genome Sequence of a Deep-Sea Yeast, Naganishia (Cryptococcus) liquefaciens strain N6.</title>
        <authorList>
            <person name="Han Y.W."/>
            <person name="Kajitani R."/>
            <person name="Morimoto H."/>
            <person name="Parhat M."/>
            <person name="Tsubouchi H."/>
            <person name="Bakenova O."/>
            <person name="Ogata M."/>
            <person name="Argunhan B."/>
            <person name="Aoki R."/>
            <person name="Kajiwara S."/>
            <person name="Itoh T."/>
            <person name="Iwasaki H."/>
        </authorList>
    </citation>
    <scope>NUCLEOTIDE SEQUENCE</scope>
    <source>
        <strain evidence="1">N6</strain>
    </source>
</reference>
<protein>
    <submittedName>
        <fullName evidence="1">Uncharacterized protein</fullName>
    </submittedName>
</protein>
<dbReference type="AlphaFoldDB" id="A0A8H3YH48"/>
<name>A0A8H3YH48_9TREE</name>
<gene>
    <name evidence="1" type="ORF">NliqN6_5977</name>
</gene>
<organism evidence="1 2">
    <name type="scientific">Naganishia liquefaciens</name>
    <dbReference type="NCBI Taxonomy" id="104408"/>
    <lineage>
        <taxon>Eukaryota</taxon>
        <taxon>Fungi</taxon>
        <taxon>Dikarya</taxon>
        <taxon>Basidiomycota</taxon>
        <taxon>Agaricomycotina</taxon>
        <taxon>Tremellomycetes</taxon>
        <taxon>Filobasidiales</taxon>
        <taxon>Filobasidiaceae</taxon>
        <taxon>Naganishia</taxon>
    </lineage>
</organism>
<evidence type="ECO:0000313" key="2">
    <source>
        <dbReference type="Proteomes" id="UP000620104"/>
    </source>
</evidence>
<sequence length="188" mass="21432">MSSLLEPAASKFDTLPSIATLDGRPILSTGPQDSLDSMTEKRVDFALTTLVDRDIGFAIERDRQGGRFEGLCLDRESEEEKYRKVNIGQTHEVHLHTVEFAEGLPRLQLILLIFDVMEGDYITGRWAVDLSEWRDVAEVQVTAIFNWASRFCDSLEDMKGALDRLCTHEGKTWREFLLEEVQIKSNSH</sequence>
<proteinExistence type="predicted"/>
<evidence type="ECO:0000313" key="1">
    <source>
        <dbReference type="EMBL" id="GHJ89575.1"/>
    </source>
</evidence>
<dbReference type="EMBL" id="BLZA01000048">
    <property type="protein sequence ID" value="GHJ89575.1"/>
    <property type="molecule type" value="Genomic_DNA"/>
</dbReference>
<accession>A0A8H3YH48</accession>